<evidence type="ECO:0000313" key="3">
    <source>
        <dbReference type="Proteomes" id="UP001153269"/>
    </source>
</evidence>
<evidence type="ECO:0000256" key="1">
    <source>
        <dbReference type="SAM" id="MobiDB-lite"/>
    </source>
</evidence>
<reference evidence="2" key="1">
    <citation type="submission" date="2020-03" db="EMBL/GenBank/DDBJ databases">
        <authorList>
            <person name="Weist P."/>
        </authorList>
    </citation>
    <scope>NUCLEOTIDE SEQUENCE</scope>
</reference>
<protein>
    <submittedName>
        <fullName evidence="2">Uncharacterized protein</fullName>
    </submittedName>
</protein>
<comment type="caution">
    <text evidence="2">The sequence shown here is derived from an EMBL/GenBank/DDBJ whole genome shotgun (WGS) entry which is preliminary data.</text>
</comment>
<name>A0A9N7UX02_PLEPL</name>
<dbReference type="AlphaFoldDB" id="A0A9N7UX02"/>
<gene>
    <name evidence="2" type="ORF">PLEPLA_LOCUS25927</name>
</gene>
<sequence>MHGGADRLHARCQGRRVALFSSSLFSKNKESPLSPAKNTAQHLCPRTTQQGTGIKRLCAWNLKEEEEREEHISLDTSPPPTTTTTTTTTGTKEIIKSDRAVLGVPSGEDSGPRLSAETCSAWLLSKPGFGDAPSFYSCVSGMCLRRNSFCQLFPAAWSSPACTEVCRVTVAGSRVRSLGL</sequence>
<dbReference type="Proteomes" id="UP001153269">
    <property type="component" value="Unassembled WGS sequence"/>
</dbReference>
<dbReference type="EMBL" id="CADEAL010002090">
    <property type="protein sequence ID" value="CAB1437947.1"/>
    <property type="molecule type" value="Genomic_DNA"/>
</dbReference>
<organism evidence="2 3">
    <name type="scientific">Pleuronectes platessa</name>
    <name type="common">European plaice</name>
    <dbReference type="NCBI Taxonomy" id="8262"/>
    <lineage>
        <taxon>Eukaryota</taxon>
        <taxon>Metazoa</taxon>
        <taxon>Chordata</taxon>
        <taxon>Craniata</taxon>
        <taxon>Vertebrata</taxon>
        <taxon>Euteleostomi</taxon>
        <taxon>Actinopterygii</taxon>
        <taxon>Neopterygii</taxon>
        <taxon>Teleostei</taxon>
        <taxon>Neoteleostei</taxon>
        <taxon>Acanthomorphata</taxon>
        <taxon>Carangaria</taxon>
        <taxon>Pleuronectiformes</taxon>
        <taxon>Pleuronectoidei</taxon>
        <taxon>Pleuronectidae</taxon>
        <taxon>Pleuronectes</taxon>
    </lineage>
</organism>
<feature type="region of interest" description="Disordered" evidence="1">
    <location>
        <begin position="70"/>
        <end position="90"/>
    </location>
</feature>
<evidence type="ECO:0000313" key="2">
    <source>
        <dbReference type="EMBL" id="CAB1437947.1"/>
    </source>
</evidence>
<proteinExistence type="predicted"/>
<accession>A0A9N7UX02</accession>
<keyword evidence="3" id="KW-1185">Reference proteome</keyword>